<name>A0A7X3HE93_9GAMM</name>
<dbReference type="Pfam" id="PF09994">
    <property type="entry name" value="T6SS_Tle1-like_cat"/>
    <property type="match status" value="1"/>
</dbReference>
<evidence type="ECO:0000313" key="3">
    <source>
        <dbReference type="Proteomes" id="UP000461288"/>
    </source>
</evidence>
<gene>
    <name evidence="2" type="ORF">GO594_29895</name>
</gene>
<dbReference type="AlphaFoldDB" id="A0A7X3HE93"/>
<dbReference type="Proteomes" id="UP000461288">
    <property type="component" value="Unassembled WGS sequence"/>
</dbReference>
<protein>
    <submittedName>
        <fullName evidence="2">DUF2235 domain-containing protein</fullName>
    </submittedName>
</protein>
<comment type="caution">
    <text evidence="2">The sequence shown here is derived from an EMBL/GenBank/DDBJ whole genome shotgun (WGS) entry which is preliminary data.</text>
</comment>
<feature type="domain" description="T6SS Phospholipase effector Tle1-like catalytic" evidence="1">
    <location>
        <begin position="297"/>
        <end position="387"/>
    </location>
</feature>
<proteinExistence type="predicted"/>
<evidence type="ECO:0000313" key="2">
    <source>
        <dbReference type="EMBL" id="MWK60207.1"/>
    </source>
</evidence>
<dbReference type="PANTHER" id="PTHR33840">
    <property type="match status" value="1"/>
</dbReference>
<evidence type="ECO:0000259" key="1">
    <source>
        <dbReference type="Pfam" id="PF09994"/>
    </source>
</evidence>
<accession>A0A7X3HE93</accession>
<dbReference type="InterPro" id="IPR018712">
    <property type="entry name" value="Tle1-like_cat"/>
</dbReference>
<dbReference type="EMBL" id="WTFN01000175">
    <property type="protein sequence ID" value="MWK60207.1"/>
    <property type="molecule type" value="Genomic_DNA"/>
</dbReference>
<reference evidence="2 3" key="1">
    <citation type="submission" date="2019-12" db="EMBL/GenBank/DDBJ databases">
        <title>Draft genome sequence of Pseudomonas otitidis recovered from a chicken carcass.</title>
        <authorList>
            <person name="Vieira T.R."/>
            <person name="Oliviera E.F.C."/>
            <person name="Silva N.M.V."/>
            <person name="Sambrano G.E."/>
            <person name="Cibulski S.P."/>
            <person name="Cardoso M.R.I."/>
        </authorList>
    </citation>
    <scope>NUCLEOTIDE SEQUENCE [LARGE SCALE GENOMIC DNA]</scope>
    <source>
        <strain evidence="2 3">25_K</strain>
    </source>
</reference>
<dbReference type="PANTHER" id="PTHR33840:SF1">
    <property type="entry name" value="TLE1 PHOSPHOLIPASE DOMAIN-CONTAINING PROTEIN"/>
    <property type="match status" value="1"/>
</dbReference>
<organism evidence="2 3">
    <name type="scientific">Metapseudomonas otitidis</name>
    <dbReference type="NCBI Taxonomy" id="319939"/>
    <lineage>
        <taxon>Bacteria</taxon>
        <taxon>Pseudomonadati</taxon>
        <taxon>Pseudomonadota</taxon>
        <taxon>Gammaproteobacteria</taxon>
        <taxon>Pseudomonadales</taxon>
        <taxon>Pseudomonadaceae</taxon>
        <taxon>Metapseudomonas</taxon>
    </lineage>
</organism>
<sequence>MELTLQAGGSFIKLDPGGITVSGPLAKLNAGGAPGKGSGLKALGPWLPASAALAMAGNRLNTAQPSALAKRLQEAAELEEEEEEEELEATETGITLRIGLFFDGTGNNLGNSALTAQCQRDDRELYDAQSLGSLVEHCKRYGFKDMSPEGLFETAPDNSYGNAASNVALLYDLYTDNAVNQMPADAQQGAIKVYVEGIGTQSEGRDNLYSQATGQGSSGVTARVKQSPSAIAEQVTLFLSKNPAVSVARLEFDIFGFSRGAASARHFANEVLKPGGGVLAQVLGPARLGLPADFDWTRDVQINFIGLFDTVAAINAPLKGDFSVNDYNPGVNLYLPAGCARKVLHITARDERRWQFALNRVFPGHEELALPGVHSNIGGGYRPQQTERLLLTKPEVTLVTPRRPLEHSPAWQRALKEADCLMGRGLPGSGELSPIAWRAAQPKHERGMVLSERWMVAVAMDRTVYGDLSKVALRAMHEAALKHEVPFEPLEDDPRFALPKDLVPIAEKLLAYARGASNRLTHEEERHLLGRYIHTSAHWVPTAGLLLSKPANQRLAYNQRPQEGYPE</sequence>